<name>A0A839JY34_9FIRM</name>
<feature type="compositionally biased region" description="Polar residues" evidence="1">
    <location>
        <begin position="102"/>
        <end position="131"/>
    </location>
</feature>
<evidence type="ECO:0000256" key="2">
    <source>
        <dbReference type="SAM" id="Phobius"/>
    </source>
</evidence>
<keyword evidence="2" id="KW-1133">Transmembrane helix</keyword>
<comment type="caution">
    <text evidence="3">The sequence shown here is derived from an EMBL/GenBank/DDBJ whole genome shotgun (WGS) entry which is preliminary data.</text>
</comment>
<evidence type="ECO:0000313" key="4">
    <source>
        <dbReference type="Proteomes" id="UP000574276"/>
    </source>
</evidence>
<evidence type="ECO:0000313" key="3">
    <source>
        <dbReference type="EMBL" id="MBB2182340.1"/>
    </source>
</evidence>
<accession>A0A839JY34</accession>
<reference evidence="3 4" key="1">
    <citation type="submission" date="2020-07" db="EMBL/GenBank/DDBJ databases">
        <title>Characterization and genome sequencing of isolate MD1, a novel member within the family Lachnospiraceae.</title>
        <authorList>
            <person name="Rettenmaier R."/>
            <person name="Di Bello L."/>
            <person name="Zinser C."/>
            <person name="Scheitz K."/>
            <person name="Liebl W."/>
            <person name="Zverlov V."/>
        </authorList>
    </citation>
    <scope>NUCLEOTIDE SEQUENCE [LARGE SCALE GENOMIC DNA]</scope>
    <source>
        <strain evidence="3 4">MD1</strain>
    </source>
</reference>
<gene>
    <name evidence="3" type="ORF">H0486_05560</name>
</gene>
<keyword evidence="4" id="KW-1185">Reference proteome</keyword>
<protein>
    <submittedName>
        <fullName evidence="3">DUF1700 domain-containing protein</fullName>
    </submittedName>
</protein>
<dbReference type="EMBL" id="JACEGA010000001">
    <property type="protein sequence ID" value="MBB2182340.1"/>
    <property type="molecule type" value="Genomic_DNA"/>
</dbReference>
<organism evidence="3 4">
    <name type="scientific">Variimorphobacter saccharofermentans</name>
    <dbReference type="NCBI Taxonomy" id="2755051"/>
    <lineage>
        <taxon>Bacteria</taxon>
        <taxon>Bacillati</taxon>
        <taxon>Bacillota</taxon>
        <taxon>Clostridia</taxon>
        <taxon>Lachnospirales</taxon>
        <taxon>Lachnospiraceae</taxon>
        <taxon>Variimorphobacter</taxon>
    </lineage>
</organism>
<feature type="transmembrane region" description="Helical" evidence="2">
    <location>
        <begin position="167"/>
        <end position="197"/>
    </location>
</feature>
<feature type="transmembrane region" description="Helical" evidence="2">
    <location>
        <begin position="143"/>
        <end position="161"/>
    </location>
</feature>
<sequence length="257" mass="28139">MTKPEFMQELESLLMDIPLEEREEALNYYNGYFEDAGEEHEEEIMKELGSPKRVAALIKADLNSDNSDRDNRGYFTEKGYQDTVYKDDKFEIIGAAQKASEQKQTSEGNSGNREASSGFTQNEQKQTNGEANRNDQKIRNTNIGLVIILCILASPIILPVLGTMFGLIAALFGIVFGFGIAGVVMMVIGVGLFIAGLVQMSIPILGFLLCGFGLVVLGLGMLFTIACTALCKTVIPAMFKGIVEICRLPFRNRSVAA</sequence>
<proteinExistence type="predicted"/>
<evidence type="ECO:0000256" key="1">
    <source>
        <dbReference type="SAM" id="MobiDB-lite"/>
    </source>
</evidence>
<keyword evidence="2" id="KW-0812">Transmembrane</keyword>
<dbReference type="Pfam" id="PF22564">
    <property type="entry name" value="HAAS"/>
    <property type="match status" value="1"/>
</dbReference>
<keyword evidence="2" id="KW-0472">Membrane</keyword>
<dbReference type="AlphaFoldDB" id="A0A839JY34"/>
<dbReference type="Proteomes" id="UP000574276">
    <property type="component" value="Unassembled WGS sequence"/>
</dbReference>
<dbReference type="RefSeq" id="WP_228352065.1">
    <property type="nucleotide sequence ID" value="NZ_JACEGA010000001.1"/>
</dbReference>
<feature type="transmembrane region" description="Helical" evidence="2">
    <location>
        <begin position="204"/>
        <end position="226"/>
    </location>
</feature>
<feature type="region of interest" description="Disordered" evidence="1">
    <location>
        <begin position="97"/>
        <end position="134"/>
    </location>
</feature>